<sequence>MITLDALTKRYGGKTAVDALTVTIEPGKVTGFLGPNGAGKSTTIRMILGLDTPTSGTALIGGRRYTDLRHPVRRVGALLEARAVHPGRSARAHLRAMARTHGIGDKRVEEMLALVGLTEAAGKRAGAYSLGMGQRLGIAGALLGDPEILILDEPVNGLDPDGVRWVRELMRALAAEGRTVFVSSHLMSEMQQTADHLVIIGRGRLLADAPIDTLIAGSARRVKVGSPETGRLDALAARLSAAGVTVRREGDGTLITEGVTAATIGDLAFNLGLRLHELWPMDASLEEAYLGLTEDSLEYGRRAHAGHDAKAEGGR</sequence>
<dbReference type="PANTHER" id="PTHR43335:SF4">
    <property type="entry name" value="ABC TRANSPORTER, ATP-BINDING PROTEIN"/>
    <property type="match status" value="1"/>
</dbReference>
<dbReference type="SUPFAM" id="SSF52540">
    <property type="entry name" value="P-loop containing nucleoside triphosphate hydrolases"/>
    <property type="match status" value="1"/>
</dbReference>
<evidence type="ECO:0000256" key="1">
    <source>
        <dbReference type="ARBA" id="ARBA00005417"/>
    </source>
</evidence>
<name>A0A3A4AXC2_9ACTN</name>
<evidence type="ECO:0000313" key="7">
    <source>
        <dbReference type="Proteomes" id="UP000265768"/>
    </source>
</evidence>
<dbReference type="RefSeq" id="WP_119924274.1">
    <property type="nucleotide sequence ID" value="NZ_QZEY01000001.1"/>
</dbReference>
<dbReference type="InterPro" id="IPR003593">
    <property type="entry name" value="AAA+_ATPase"/>
</dbReference>
<evidence type="ECO:0000259" key="5">
    <source>
        <dbReference type="PROSITE" id="PS50893"/>
    </source>
</evidence>
<dbReference type="SMART" id="SM00382">
    <property type="entry name" value="AAA"/>
    <property type="match status" value="1"/>
</dbReference>
<organism evidence="6 7">
    <name type="scientific">Bailinhaonella thermotolerans</name>
    <dbReference type="NCBI Taxonomy" id="1070861"/>
    <lineage>
        <taxon>Bacteria</taxon>
        <taxon>Bacillati</taxon>
        <taxon>Actinomycetota</taxon>
        <taxon>Actinomycetes</taxon>
        <taxon>Streptosporangiales</taxon>
        <taxon>Streptosporangiaceae</taxon>
        <taxon>Bailinhaonella</taxon>
    </lineage>
</organism>
<accession>A0A3A4AXC2</accession>
<dbReference type="InterPro" id="IPR003439">
    <property type="entry name" value="ABC_transporter-like_ATP-bd"/>
</dbReference>
<dbReference type="Gene3D" id="3.40.50.300">
    <property type="entry name" value="P-loop containing nucleotide triphosphate hydrolases"/>
    <property type="match status" value="1"/>
</dbReference>
<reference evidence="6 7" key="1">
    <citation type="submission" date="2018-09" db="EMBL/GenBank/DDBJ databases">
        <title>YIM 75507 draft genome.</title>
        <authorList>
            <person name="Tang S."/>
            <person name="Feng Y."/>
        </authorList>
    </citation>
    <scope>NUCLEOTIDE SEQUENCE [LARGE SCALE GENOMIC DNA]</scope>
    <source>
        <strain evidence="6 7">YIM 75507</strain>
    </source>
</reference>
<protein>
    <submittedName>
        <fullName evidence="6">ABC transporter ATP-binding protein</fullName>
    </submittedName>
</protein>
<dbReference type="OrthoDB" id="3217132at2"/>
<gene>
    <name evidence="6" type="ORF">D5H75_00250</name>
</gene>
<evidence type="ECO:0000256" key="3">
    <source>
        <dbReference type="ARBA" id="ARBA00022741"/>
    </source>
</evidence>
<feature type="domain" description="ABC transporter" evidence="5">
    <location>
        <begin position="2"/>
        <end position="227"/>
    </location>
</feature>
<keyword evidence="3" id="KW-0547">Nucleotide-binding</keyword>
<proteinExistence type="inferred from homology"/>
<dbReference type="Pfam" id="PF00005">
    <property type="entry name" value="ABC_tran"/>
    <property type="match status" value="1"/>
</dbReference>
<evidence type="ECO:0000256" key="2">
    <source>
        <dbReference type="ARBA" id="ARBA00022448"/>
    </source>
</evidence>
<dbReference type="AlphaFoldDB" id="A0A3A4AXC2"/>
<dbReference type="PANTHER" id="PTHR43335">
    <property type="entry name" value="ABC TRANSPORTER, ATP-BINDING PROTEIN"/>
    <property type="match status" value="1"/>
</dbReference>
<evidence type="ECO:0000256" key="4">
    <source>
        <dbReference type="ARBA" id="ARBA00022840"/>
    </source>
</evidence>
<keyword evidence="2" id="KW-0813">Transport</keyword>
<evidence type="ECO:0000313" key="6">
    <source>
        <dbReference type="EMBL" id="RJL35302.1"/>
    </source>
</evidence>
<dbReference type="EMBL" id="QZEY01000001">
    <property type="protein sequence ID" value="RJL35302.1"/>
    <property type="molecule type" value="Genomic_DNA"/>
</dbReference>
<dbReference type="GO" id="GO:0016887">
    <property type="term" value="F:ATP hydrolysis activity"/>
    <property type="evidence" value="ECO:0007669"/>
    <property type="project" value="InterPro"/>
</dbReference>
<comment type="similarity">
    <text evidence="1">Belongs to the ABC transporter superfamily.</text>
</comment>
<dbReference type="GO" id="GO:0005524">
    <property type="term" value="F:ATP binding"/>
    <property type="evidence" value="ECO:0007669"/>
    <property type="project" value="UniProtKB-KW"/>
</dbReference>
<dbReference type="Proteomes" id="UP000265768">
    <property type="component" value="Unassembled WGS sequence"/>
</dbReference>
<dbReference type="InterPro" id="IPR027417">
    <property type="entry name" value="P-loop_NTPase"/>
</dbReference>
<keyword evidence="7" id="KW-1185">Reference proteome</keyword>
<keyword evidence="4 6" id="KW-0067">ATP-binding</keyword>
<dbReference type="CDD" id="cd03268">
    <property type="entry name" value="ABC_BcrA_bacitracin_resist"/>
    <property type="match status" value="1"/>
</dbReference>
<dbReference type="PROSITE" id="PS50893">
    <property type="entry name" value="ABC_TRANSPORTER_2"/>
    <property type="match status" value="1"/>
</dbReference>
<comment type="caution">
    <text evidence="6">The sequence shown here is derived from an EMBL/GenBank/DDBJ whole genome shotgun (WGS) entry which is preliminary data.</text>
</comment>